<evidence type="ECO:0000256" key="2">
    <source>
        <dbReference type="ARBA" id="ARBA00022630"/>
    </source>
</evidence>
<feature type="domain" description="Flavin reductase like" evidence="4">
    <location>
        <begin position="9"/>
        <end position="153"/>
    </location>
</feature>
<organism evidence="5 6">
    <name type="scientific">Candidatus Schekmanbacteria bacterium RBG_13_48_7</name>
    <dbReference type="NCBI Taxonomy" id="1817878"/>
    <lineage>
        <taxon>Bacteria</taxon>
        <taxon>Candidatus Schekmaniibacteriota</taxon>
    </lineage>
</organism>
<dbReference type="InterPro" id="IPR052174">
    <property type="entry name" value="Flavoredoxin"/>
</dbReference>
<dbReference type="Proteomes" id="UP000179266">
    <property type="component" value="Unassembled WGS sequence"/>
</dbReference>
<dbReference type="Pfam" id="PF01613">
    <property type="entry name" value="Flavin_Reduct"/>
    <property type="match status" value="1"/>
</dbReference>
<name>A0A1F7S0L0_9BACT</name>
<dbReference type="EMBL" id="MGDD01000080">
    <property type="protein sequence ID" value="OGL47356.1"/>
    <property type="molecule type" value="Genomic_DNA"/>
</dbReference>
<gene>
    <name evidence="5" type="ORF">A2161_10260</name>
</gene>
<dbReference type="PANTHER" id="PTHR43567">
    <property type="entry name" value="FLAVOREDOXIN-RELATED-RELATED"/>
    <property type="match status" value="1"/>
</dbReference>
<comment type="similarity">
    <text evidence="3">Belongs to the flavoredoxin family.</text>
</comment>
<protein>
    <submittedName>
        <fullName evidence="5">Flavoredoxin</fullName>
    </submittedName>
</protein>
<evidence type="ECO:0000313" key="5">
    <source>
        <dbReference type="EMBL" id="OGL47356.1"/>
    </source>
</evidence>
<comment type="cofactor">
    <cofactor evidence="1">
        <name>FMN</name>
        <dbReference type="ChEBI" id="CHEBI:58210"/>
    </cofactor>
</comment>
<dbReference type="SMART" id="SM00903">
    <property type="entry name" value="Flavin_Reduct"/>
    <property type="match status" value="1"/>
</dbReference>
<dbReference type="InterPro" id="IPR012349">
    <property type="entry name" value="Split_barrel_FMN-bd"/>
</dbReference>
<keyword evidence="2" id="KW-0285">Flavoprotein</keyword>
<dbReference type="AlphaFoldDB" id="A0A1F7S0L0"/>
<accession>A0A1F7S0L0</accession>
<proteinExistence type="inferred from homology"/>
<evidence type="ECO:0000256" key="3">
    <source>
        <dbReference type="ARBA" id="ARBA00038054"/>
    </source>
</evidence>
<reference evidence="5 6" key="1">
    <citation type="journal article" date="2016" name="Nat. Commun.">
        <title>Thousands of microbial genomes shed light on interconnected biogeochemical processes in an aquifer system.</title>
        <authorList>
            <person name="Anantharaman K."/>
            <person name="Brown C.T."/>
            <person name="Hug L.A."/>
            <person name="Sharon I."/>
            <person name="Castelle C.J."/>
            <person name="Probst A.J."/>
            <person name="Thomas B.C."/>
            <person name="Singh A."/>
            <person name="Wilkins M.J."/>
            <person name="Karaoz U."/>
            <person name="Brodie E.L."/>
            <person name="Williams K.H."/>
            <person name="Hubbard S.S."/>
            <person name="Banfield J.F."/>
        </authorList>
    </citation>
    <scope>NUCLEOTIDE SEQUENCE [LARGE SCALE GENOMIC DNA]</scope>
</reference>
<dbReference type="InterPro" id="IPR002563">
    <property type="entry name" value="Flavin_Rdtase-like_dom"/>
</dbReference>
<dbReference type="SUPFAM" id="SSF50475">
    <property type="entry name" value="FMN-binding split barrel"/>
    <property type="match status" value="1"/>
</dbReference>
<sequence length="191" mass="21105">MKKSLGAKTVVYPTPTFIVGTYDKSGNPNVMAVAWGGICCSKPPCVSISLRKATYSYGNIVEQKCFTVCIPSEKYVKEADYFGMVSGKNENKFETTGLTPVKSDLVNAPYVKEFPFALECKLIHTHEIGLHTQFIGEILDIKADESVLDQNGRIDIEKVKPILYAPDVRSYYGIGKNLGIAFSLGKEIKKH</sequence>
<comment type="caution">
    <text evidence="5">The sequence shown here is derived from an EMBL/GenBank/DDBJ whole genome shotgun (WGS) entry which is preliminary data.</text>
</comment>
<dbReference type="PANTHER" id="PTHR43567:SF1">
    <property type="entry name" value="FLAVOREDOXIN"/>
    <property type="match status" value="1"/>
</dbReference>
<evidence type="ECO:0000259" key="4">
    <source>
        <dbReference type="SMART" id="SM00903"/>
    </source>
</evidence>
<dbReference type="GO" id="GO:0016646">
    <property type="term" value="F:oxidoreductase activity, acting on the CH-NH group of donors, NAD or NADP as acceptor"/>
    <property type="evidence" value="ECO:0007669"/>
    <property type="project" value="UniProtKB-ARBA"/>
</dbReference>
<evidence type="ECO:0000256" key="1">
    <source>
        <dbReference type="ARBA" id="ARBA00001917"/>
    </source>
</evidence>
<dbReference type="Gene3D" id="2.30.110.10">
    <property type="entry name" value="Electron Transport, Fmn-binding Protein, Chain A"/>
    <property type="match status" value="1"/>
</dbReference>
<dbReference type="GO" id="GO:0010181">
    <property type="term" value="F:FMN binding"/>
    <property type="evidence" value="ECO:0007669"/>
    <property type="project" value="InterPro"/>
</dbReference>
<evidence type="ECO:0000313" key="6">
    <source>
        <dbReference type="Proteomes" id="UP000179266"/>
    </source>
</evidence>